<dbReference type="GO" id="GO:0003677">
    <property type="term" value="F:DNA binding"/>
    <property type="evidence" value="ECO:0007669"/>
    <property type="project" value="UniProtKB-KW"/>
</dbReference>
<dbReference type="PROSITE" id="PS50943">
    <property type="entry name" value="HTH_CROC1"/>
    <property type="match status" value="1"/>
</dbReference>
<evidence type="ECO:0000256" key="4">
    <source>
        <dbReference type="ARBA" id="ARBA00023163"/>
    </source>
</evidence>
<evidence type="ECO:0000313" key="6">
    <source>
        <dbReference type="EMBL" id="EFH08154.1"/>
    </source>
</evidence>
<dbReference type="InterPro" id="IPR007324">
    <property type="entry name" value="Sugar-bd_dom_put"/>
</dbReference>
<dbReference type="InterPro" id="IPR001387">
    <property type="entry name" value="Cro/C1-type_HTH"/>
</dbReference>
<dbReference type="Pfam" id="PF04198">
    <property type="entry name" value="Sugar-bind"/>
    <property type="match status" value="1"/>
</dbReference>
<dbReference type="InterPro" id="IPR051054">
    <property type="entry name" value="SorC_transcr_regulators"/>
</dbReference>
<sequence length="327" mass="36527">MKKLDFGGKQMKKIGDLRLMMKCCSLYYEDNLNQQEIANQLGISRPTISRILKEAFEQGIVKIQIVDVLKNDYQKIERSLERKYKLKEVIVVDDKQDSLTQKQELARAVSEYLTRVVKENDIIGVSIGTTLKEIPRYVEKSNCKNVTFIPLLGGIGDNEIDIHANQIAVSLARAFGGDFKLLHAPAVMSDLSTKEKLCKDEKIKEVLDLIDKTTIAIVGIGNPMSLNSTIMASGYMNEADIEDLKKYNSIGAICLQAFDKEGKTSILEFNQRVLGVKLEDLKKIKRTIGVASGDEKIEAIKASLKAKFINSLAINHSLALKLLEDCD</sequence>
<dbReference type="PANTHER" id="PTHR34294:SF1">
    <property type="entry name" value="TRANSCRIPTIONAL REGULATOR LSRR"/>
    <property type="match status" value="1"/>
</dbReference>
<dbReference type="Gene3D" id="1.10.10.60">
    <property type="entry name" value="Homeodomain-like"/>
    <property type="match status" value="1"/>
</dbReference>
<dbReference type="EMBL" id="ADNX01000025">
    <property type="protein sequence ID" value="EFH08154.1"/>
    <property type="molecule type" value="Genomic_DNA"/>
</dbReference>
<evidence type="ECO:0000256" key="2">
    <source>
        <dbReference type="ARBA" id="ARBA00023015"/>
    </source>
</evidence>
<evidence type="ECO:0000256" key="1">
    <source>
        <dbReference type="ARBA" id="ARBA00010466"/>
    </source>
</evidence>
<proteinExistence type="inferred from homology"/>
<dbReference type="Gene3D" id="3.40.50.1360">
    <property type="match status" value="1"/>
</dbReference>
<accession>D5Q1R9</accession>
<dbReference type="InterPro" id="IPR036390">
    <property type="entry name" value="WH_DNA-bd_sf"/>
</dbReference>
<keyword evidence="2" id="KW-0805">Transcription regulation</keyword>
<dbReference type="SUPFAM" id="SSF100950">
    <property type="entry name" value="NagB/RpiA/CoA transferase-like"/>
    <property type="match status" value="1"/>
</dbReference>
<dbReference type="InterPro" id="IPR007630">
    <property type="entry name" value="RNA_pol_sigma70_r4"/>
</dbReference>
<dbReference type="SUPFAM" id="SSF46785">
    <property type="entry name" value="Winged helix' DNA-binding domain"/>
    <property type="match status" value="1"/>
</dbReference>
<evidence type="ECO:0000256" key="3">
    <source>
        <dbReference type="ARBA" id="ARBA00023125"/>
    </source>
</evidence>
<evidence type="ECO:0000313" key="7">
    <source>
        <dbReference type="Proteomes" id="UP000003227"/>
    </source>
</evidence>
<dbReference type="HOGENOM" id="CLU_054506_1_1_9"/>
<comment type="caution">
    <text evidence="6">The sequence shown here is derived from an EMBL/GenBank/DDBJ whole genome shotgun (WGS) entry which is preliminary data.</text>
</comment>
<dbReference type="GO" id="GO:0030246">
    <property type="term" value="F:carbohydrate binding"/>
    <property type="evidence" value="ECO:0007669"/>
    <property type="project" value="InterPro"/>
</dbReference>
<gene>
    <name evidence="6" type="ORF">HMPREF0220_0851</name>
</gene>
<keyword evidence="3" id="KW-0238">DNA-binding</keyword>
<protein>
    <submittedName>
        <fullName evidence="6">Putative sugar-binding domain protein</fullName>
    </submittedName>
</protein>
<comment type="similarity">
    <text evidence="1">Belongs to the SorC transcriptional regulatory family.</text>
</comment>
<evidence type="ECO:0000259" key="5">
    <source>
        <dbReference type="PROSITE" id="PS50943"/>
    </source>
</evidence>
<dbReference type="Proteomes" id="UP000003227">
    <property type="component" value="Unassembled WGS sequence"/>
</dbReference>
<organism evidence="6 7">
    <name type="scientific">Clostridioides difficile NAP08</name>
    <dbReference type="NCBI Taxonomy" id="525259"/>
    <lineage>
        <taxon>Bacteria</taxon>
        <taxon>Bacillati</taxon>
        <taxon>Bacillota</taxon>
        <taxon>Clostridia</taxon>
        <taxon>Peptostreptococcales</taxon>
        <taxon>Peptostreptococcaceae</taxon>
        <taxon>Clostridioides</taxon>
    </lineage>
</organism>
<name>D5Q1R9_CLODI</name>
<feature type="domain" description="HTH cro/C1-type" evidence="5">
    <location>
        <begin position="31"/>
        <end position="76"/>
    </location>
</feature>
<reference evidence="6 7" key="1">
    <citation type="submission" date="2010-05" db="EMBL/GenBank/DDBJ databases">
        <authorList>
            <person name="Qin X."/>
            <person name="Bachman B."/>
            <person name="Battles P."/>
            <person name="Bell A."/>
            <person name="Bess C."/>
            <person name="Bickham C."/>
            <person name="Chaboub L."/>
            <person name="Chen D."/>
            <person name="Coyle M."/>
            <person name="Deiros D.R."/>
            <person name="Dinh H."/>
            <person name="Forbes L."/>
            <person name="Fowler G."/>
            <person name="Francisco L."/>
            <person name="Fu Q."/>
            <person name="Gubbala S."/>
            <person name="Hale W."/>
            <person name="Han Y."/>
            <person name="Hemphill L."/>
            <person name="Highlander S.K."/>
            <person name="Hirani K."/>
            <person name="Hogues M."/>
            <person name="Jackson L."/>
            <person name="Jakkamsetti A."/>
            <person name="Javaid M."/>
            <person name="Jiang H."/>
            <person name="Korchina V."/>
            <person name="Kovar C."/>
            <person name="Lara F."/>
            <person name="Lee S."/>
            <person name="Mata R."/>
            <person name="Mathew T."/>
            <person name="Moen C."/>
            <person name="Morales K."/>
            <person name="Munidasa M."/>
            <person name="Nazareth L."/>
            <person name="Ngo R."/>
            <person name="Nguyen L."/>
            <person name="Okwuonu G."/>
            <person name="Ongeri F."/>
            <person name="Patil S."/>
            <person name="Petrosino J."/>
            <person name="Pham C."/>
            <person name="Pham P."/>
            <person name="Pu L.-L."/>
            <person name="Puazo M."/>
            <person name="Raj R."/>
            <person name="Reid J."/>
            <person name="Rouhana J."/>
            <person name="Saada N."/>
            <person name="Shang Y."/>
            <person name="Simmons D."/>
            <person name="Thornton R."/>
            <person name="Warren J."/>
            <person name="Weissenberger G."/>
            <person name="Zhang J."/>
            <person name="Zhang L."/>
            <person name="Zhou C."/>
            <person name="Zhu D."/>
            <person name="Muzny D."/>
            <person name="Worley K."/>
            <person name="Gibbs R."/>
        </authorList>
    </citation>
    <scope>NUCLEOTIDE SEQUENCE [LARGE SCALE GENOMIC DNA]</scope>
    <source>
        <strain evidence="6 7">NAP08</strain>
    </source>
</reference>
<dbReference type="InterPro" id="IPR037171">
    <property type="entry name" value="NagB/RpiA_transferase-like"/>
</dbReference>
<dbReference type="GO" id="GO:0003700">
    <property type="term" value="F:DNA-binding transcription factor activity"/>
    <property type="evidence" value="ECO:0007669"/>
    <property type="project" value="InterPro"/>
</dbReference>
<dbReference type="Pfam" id="PF04545">
    <property type="entry name" value="Sigma70_r4"/>
    <property type="match status" value="1"/>
</dbReference>
<keyword evidence="4" id="KW-0804">Transcription</keyword>
<dbReference type="GO" id="GO:0006352">
    <property type="term" value="P:DNA-templated transcription initiation"/>
    <property type="evidence" value="ECO:0007669"/>
    <property type="project" value="InterPro"/>
</dbReference>
<dbReference type="PANTHER" id="PTHR34294">
    <property type="entry name" value="TRANSCRIPTIONAL REGULATOR-RELATED"/>
    <property type="match status" value="1"/>
</dbReference>
<dbReference type="AlphaFoldDB" id="D5Q1R9"/>